<dbReference type="GO" id="GO:0015031">
    <property type="term" value="P:protein transport"/>
    <property type="evidence" value="ECO:0007669"/>
    <property type="project" value="InterPro"/>
</dbReference>
<evidence type="ECO:0000256" key="4">
    <source>
        <dbReference type="ARBA" id="ARBA00023110"/>
    </source>
</evidence>
<dbReference type="InterPro" id="IPR036611">
    <property type="entry name" value="Trigger_fac_ribosome-bd_sf"/>
</dbReference>
<evidence type="ECO:0000256" key="2">
    <source>
        <dbReference type="ARBA" id="ARBA00005464"/>
    </source>
</evidence>
<reference evidence="9" key="1">
    <citation type="submission" date="2018-05" db="EMBL/GenBank/DDBJ databases">
        <authorList>
            <person name="Lanie J.A."/>
            <person name="Ng W.-L."/>
            <person name="Kazmierczak K.M."/>
            <person name="Andrzejewski T.M."/>
            <person name="Davidsen T.M."/>
            <person name="Wayne K.J."/>
            <person name="Tettelin H."/>
            <person name="Glass J.I."/>
            <person name="Rusch D."/>
            <person name="Podicherti R."/>
            <person name="Tsui H.-C.T."/>
            <person name="Winkler M.E."/>
        </authorList>
    </citation>
    <scope>NUCLEOTIDE SEQUENCE</scope>
</reference>
<evidence type="ECO:0000313" key="9">
    <source>
        <dbReference type="EMBL" id="SVA22549.1"/>
    </source>
</evidence>
<evidence type="ECO:0000256" key="5">
    <source>
        <dbReference type="ARBA" id="ARBA00023186"/>
    </source>
</evidence>
<name>A0A381U367_9ZZZZ</name>
<dbReference type="EC" id="5.2.1.8" evidence="3"/>
<evidence type="ECO:0000256" key="1">
    <source>
        <dbReference type="ARBA" id="ARBA00000971"/>
    </source>
</evidence>
<evidence type="ECO:0000256" key="6">
    <source>
        <dbReference type="ARBA" id="ARBA00023235"/>
    </source>
</evidence>
<keyword evidence="6" id="KW-0413">Isomerase</keyword>
<feature type="domain" description="Trigger factor C-terminal" evidence="8">
    <location>
        <begin position="289"/>
        <end position="437"/>
    </location>
</feature>
<dbReference type="NCBIfam" id="TIGR00115">
    <property type="entry name" value="tig"/>
    <property type="match status" value="1"/>
</dbReference>
<evidence type="ECO:0000256" key="3">
    <source>
        <dbReference type="ARBA" id="ARBA00013194"/>
    </source>
</evidence>
<dbReference type="SUPFAM" id="SSF109998">
    <property type="entry name" value="Triger factor/SurA peptide-binding domain-like"/>
    <property type="match status" value="1"/>
</dbReference>
<dbReference type="SUPFAM" id="SSF54534">
    <property type="entry name" value="FKBP-like"/>
    <property type="match status" value="1"/>
</dbReference>
<dbReference type="Pfam" id="PF05698">
    <property type="entry name" value="Trigger_C"/>
    <property type="match status" value="1"/>
</dbReference>
<dbReference type="AlphaFoldDB" id="A0A381U367"/>
<comment type="similarity">
    <text evidence="2">Belongs to the FKBP-type PPIase family. Tig subfamily.</text>
</comment>
<evidence type="ECO:0000259" key="8">
    <source>
        <dbReference type="Pfam" id="PF05698"/>
    </source>
</evidence>
<evidence type="ECO:0000259" key="7">
    <source>
        <dbReference type="Pfam" id="PF05697"/>
    </source>
</evidence>
<dbReference type="Gene3D" id="3.30.70.1050">
    <property type="entry name" value="Trigger factor ribosome-binding domain"/>
    <property type="match status" value="1"/>
</dbReference>
<dbReference type="PANTHER" id="PTHR30560">
    <property type="entry name" value="TRIGGER FACTOR CHAPERONE AND PEPTIDYL-PROLYL CIS/TRANS ISOMERASE"/>
    <property type="match status" value="1"/>
</dbReference>
<feature type="domain" description="Trigger factor ribosome-binding bacterial" evidence="7">
    <location>
        <begin position="32"/>
        <end position="175"/>
    </location>
</feature>
<dbReference type="PIRSF" id="PIRSF003095">
    <property type="entry name" value="Trigger_factor"/>
    <property type="match status" value="1"/>
</dbReference>
<proteinExistence type="inferred from homology"/>
<dbReference type="InterPro" id="IPR027304">
    <property type="entry name" value="Trigger_fact/SurA_dom_sf"/>
</dbReference>
<dbReference type="SUPFAM" id="SSF102735">
    <property type="entry name" value="Trigger factor ribosome-binding domain"/>
    <property type="match status" value="1"/>
</dbReference>
<sequence>MRISSLISTDAWSMEPSFDINSPAEFRSISLQIELKSINEFTREMKLDISWETLRPDFNDSMKRFSKKVKLPGFRPGKIPKDRLMQQFQPNIEAQFMDDNIQKYYFKALQEKGLVPINQAEISDVHFHFGEHFSFTSKFEVEPEIVLPKLKKGSLDVQRTKFIPDQQDMDDAIGQLRKAHARIETIEDGAQEKDFILCDLQKLDDSGLAIIGKKFEKQLLKVGNGSFTNDQKEKLVGLKRGDMVRIDLPDERDETTKSPYELKVINVEREILPEVNTDFAKMVDPDLNSLDALKEKVQNKINENFSSRSQQSFERDMTDAMIAKVSPVAPYSMVDNYLTNLFEDVKKQNNGEDLDEEKVRETYRPAAERNLKWYLIRKRLIEHIGLEVERKEIDREIENLVRRTPASEKEIRKFYRKPSNRKRLEDDMMEKKILEYLEQFANVKQVEVHTKDIRGETHEH</sequence>
<dbReference type="Gene3D" id="1.10.3120.10">
    <property type="entry name" value="Trigger factor, C-terminal domain"/>
    <property type="match status" value="1"/>
</dbReference>
<keyword evidence="5" id="KW-0143">Chaperone</keyword>
<dbReference type="GO" id="GO:0043335">
    <property type="term" value="P:protein unfolding"/>
    <property type="evidence" value="ECO:0007669"/>
    <property type="project" value="TreeGrafter"/>
</dbReference>
<dbReference type="InterPro" id="IPR037041">
    <property type="entry name" value="Trigger_fac_C_sf"/>
</dbReference>
<dbReference type="GO" id="GO:0003755">
    <property type="term" value="F:peptidyl-prolyl cis-trans isomerase activity"/>
    <property type="evidence" value="ECO:0007669"/>
    <property type="project" value="UniProtKB-KW"/>
</dbReference>
<dbReference type="InterPro" id="IPR046357">
    <property type="entry name" value="PPIase_dom_sf"/>
</dbReference>
<dbReference type="Pfam" id="PF05697">
    <property type="entry name" value="Trigger_N"/>
    <property type="match status" value="1"/>
</dbReference>
<dbReference type="Gene3D" id="3.10.50.40">
    <property type="match status" value="1"/>
</dbReference>
<dbReference type="HAMAP" id="MF_00303">
    <property type="entry name" value="Trigger_factor_Tig"/>
    <property type="match status" value="1"/>
</dbReference>
<dbReference type="InterPro" id="IPR005215">
    <property type="entry name" value="Trig_fac"/>
</dbReference>
<accession>A0A381U367</accession>
<dbReference type="InterPro" id="IPR008881">
    <property type="entry name" value="Trigger_fac_ribosome-bd_bac"/>
</dbReference>
<dbReference type="GO" id="GO:0051083">
    <property type="term" value="P:'de novo' cotranslational protein folding"/>
    <property type="evidence" value="ECO:0007669"/>
    <property type="project" value="TreeGrafter"/>
</dbReference>
<protein>
    <recommendedName>
        <fullName evidence="3">peptidylprolyl isomerase</fullName>
        <ecNumber evidence="3">5.2.1.8</ecNumber>
    </recommendedName>
</protein>
<dbReference type="EMBL" id="UINC01005631">
    <property type="protein sequence ID" value="SVA22549.1"/>
    <property type="molecule type" value="Genomic_DNA"/>
</dbReference>
<gene>
    <name evidence="9" type="ORF">METZ01_LOCUS75403</name>
</gene>
<dbReference type="GO" id="GO:0043022">
    <property type="term" value="F:ribosome binding"/>
    <property type="evidence" value="ECO:0007669"/>
    <property type="project" value="TreeGrafter"/>
</dbReference>
<organism evidence="9">
    <name type="scientific">marine metagenome</name>
    <dbReference type="NCBI Taxonomy" id="408172"/>
    <lineage>
        <taxon>unclassified sequences</taxon>
        <taxon>metagenomes</taxon>
        <taxon>ecological metagenomes</taxon>
    </lineage>
</organism>
<dbReference type="PANTHER" id="PTHR30560:SF3">
    <property type="entry name" value="TRIGGER FACTOR-LIKE PROTEIN TIG, CHLOROPLASTIC"/>
    <property type="match status" value="1"/>
</dbReference>
<comment type="catalytic activity">
    <reaction evidence="1">
        <text>[protein]-peptidylproline (omega=180) = [protein]-peptidylproline (omega=0)</text>
        <dbReference type="Rhea" id="RHEA:16237"/>
        <dbReference type="Rhea" id="RHEA-COMP:10747"/>
        <dbReference type="Rhea" id="RHEA-COMP:10748"/>
        <dbReference type="ChEBI" id="CHEBI:83833"/>
        <dbReference type="ChEBI" id="CHEBI:83834"/>
        <dbReference type="EC" id="5.2.1.8"/>
    </reaction>
</comment>
<dbReference type="GO" id="GO:0044183">
    <property type="term" value="F:protein folding chaperone"/>
    <property type="evidence" value="ECO:0007669"/>
    <property type="project" value="TreeGrafter"/>
</dbReference>
<keyword evidence="4" id="KW-0697">Rotamase</keyword>
<dbReference type="InterPro" id="IPR008880">
    <property type="entry name" value="Trigger_fac_C"/>
</dbReference>